<dbReference type="EMBL" id="KV417315">
    <property type="protein sequence ID" value="KZO91994.1"/>
    <property type="molecule type" value="Genomic_DNA"/>
</dbReference>
<organism evidence="2 3">
    <name type="scientific">Calocera viscosa (strain TUFC12733)</name>
    <dbReference type="NCBI Taxonomy" id="1330018"/>
    <lineage>
        <taxon>Eukaryota</taxon>
        <taxon>Fungi</taxon>
        <taxon>Dikarya</taxon>
        <taxon>Basidiomycota</taxon>
        <taxon>Agaricomycotina</taxon>
        <taxon>Dacrymycetes</taxon>
        <taxon>Dacrymycetales</taxon>
        <taxon>Dacrymycetaceae</taxon>
        <taxon>Calocera</taxon>
    </lineage>
</organism>
<sequence length="329" mass="36264">MASPPLNALDQVGGLSIGDAGMVLESAVARHPTWYFSDGNVVLRIEDTLYNIHQSFLSKSTVFKHMFALPPSDGQEGGSDDKPVVLQELVQEFDHLLEFIYPSLDFSITSYSLDSLCMLLRLSDKYDFPDIRTHVITQLLTPHNQGLLSWQRSLDLGVRHNAPPLVVAGSIGVCLQAQALDADALHAIASAFPENEKVASLLHARERARDHLYAKAFSEHRTPSCNNGCTSLMRIAQHLKCVLKDASTAGTEKTFPAVVKRMFLKRESGPNSGNFMDIYNCAKCKEQADVLVERVLNTAALKELVQEMLPWCRAIKPLPRPATAGALLL</sequence>
<protein>
    <recommendedName>
        <fullName evidence="1">BTB domain-containing protein</fullName>
    </recommendedName>
</protein>
<dbReference type="AlphaFoldDB" id="A0A167HUG5"/>
<dbReference type="SMART" id="SM00225">
    <property type="entry name" value="BTB"/>
    <property type="match status" value="1"/>
</dbReference>
<dbReference type="SUPFAM" id="SSF54695">
    <property type="entry name" value="POZ domain"/>
    <property type="match status" value="1"/>
</dbReference>
<accession>A0A167HUG5</accession>
<dbReference type="OrthoDB" id="3199068at2759"/>
<dbReference type="InterPro" id="IPR000210">
    <property type="entry name" value="BTB/POZ_dom"/>
</dbReference>
<evidence type="ECO:0000313" key="3">
    <source>
        <dbReference type="Proteomes" id="UP000076738"/>
    </source>
</evidence>
<feature type="domain" description="BTB" evidence="1">
    <location>
        <begin position="39"/>
        <end position="101"/>
    </location>
</feature>
<dbReference type="Pfam" id="PF00651">
    <property type="entry name" value="BTB"/>
    <property type="match status" value="1"/>
</dbReference>
<keyword evidence="3" id="KW-1185">Reference proteome</keyword>
<dbReference type="Proteomes" id="UP000076738">
    <property type="component" value="Unassembled WGS sequence"/>
</dbReference>
<evidence type="ECO:0000259" key="1">
    <source>
        <dbReference type="PROSITE" id="PS50097"/>
    </source>
</evidence>
<proteinExistence type="predicted"/>
<dbReference type="STRING" id="1330018.A0A167HUG5"/>
<dbReference type="Gene3D" id="3.30.710.10">
    <property type="entry name" value="Potassium Channel Kv1.1, Chain A"/>
    <property type="match status" value="1"/>
</dbReference>
<gene>
    <name evidence="2" type="ORF">CALVIDRAFT_601826</name>
</gene>
<dbReference type="PROSITE" id="PS50097">
    <property type="entry name" value="BTB"/>
    <property type="match status" value="1"/>
</dbReference>
<name>A0A167HUG5_CALVF</name>
<reference evidence="2 3" key="1">
    <citation type="journal article" date="2016" name="Mol. Biol. Evol.">
        <title>Comparative Genomics of Early-Diverging Mushroom-Forming Fungi Provides Insights into the Origins of Lignocellulose Decay Capabilities.</title>
        <authorList>
            <person name="Nagy L.G."/>
            <person name="Riley R."/>
            <person name="Tritt A."/>
            <person name="Adam C."/>
            <person name="Daum C."/>
            <person name="Floudas D."/>
            <person name="Sun H."/>
            <person name="Yadav J.S."/>
            <person name="Pangilinan J."/>
            <person name="Larsson K.H."/>
            <person name="Matsuura K."/>
            <person name="Barry K."/>
            <person name="Labutti K."/>
            <person name="Kuo R."/>
            <person name="Ohm R.A."/>
            <person name="Bhattacharya S.S."/>
            <person name="Shirouzu T."/>
            <person name="Yoshinaga Y."/>
            <person name="Martin F.M."/>
            <person name="Grigoriev I.V."/>
            <person name="Hibbett D.S."/>
        </authorList>
    </citation>
    <scope>NUCLEOTIDE SEQUENCE [LARGE SCALE GENOMIC DNA]</scope>
    <source>
        <strain evidence="2 3">TUFC12733</strain>
    </source>
</reference>
<dbReference type="InterPro" id="IPR011333">
    <property type="entry name" value="SKP1/BTB/POZ_sf"/>
</dbReference>
<evidence type="ECO:0000313" key="2">
    <source>
        <dbReference type="EMBL" id="KZO91994.1"/>
    </source>
</evidence>